<protein>
    <submittedName>
        <fullName evidence="2">Uncharacterized protein</fullName>
    </submittedName>
</protein>
<evidence type="ECO:0000313" key="3">
    <source>
        <dbReference type="Proteomes" id="UP001168990"/>
    </source>
</evidence>
<gene>
    <name evidence="2" type="ORF">PV328_001004</name>
</gene>
<comment type="caution">
    <text evidence="2">The sequence shown here is derived from an EMBL/GenBank/DDBJ whole genome shotgun (WGS) entry which is preliminary data.</text>
</comment>
<sequence>MPQQKILQQEDDHYSYRADDQRKLVRDSVRSHGTFEPYRYPQSNIGRFHGSSAHMLKCFNTADHESIGGAIRESLEINDKNLSEPVYAIVLFTDEWSEVKSIDTIPYKWLTERDGKWICQYPSTTDYNKRDEYLKKLKDPQPQWKEYERELGKAVGKLGSAGVNNESNQTNKQSNAESIEKKTDEKKYCIKEGRRIVQLKVLAENLYCKDCKNVLSLEDIQNEKQHGLASVFYVKYSDCQTVTGVHTDLQHFCKDTGKYHYYSNTNAAAGMPPSYVRTFNRATYRVVK</sequence>
<evidence type="ECO:0000313" key="2">
    <source>
        <dbReference type="EMBL" id="KAK0176906.1"/>
    </source>
</evidence>
<dbReference type="AlphaFoldDB" id="A0AA39KX65"/>
<accession>A0AA39KX65</accession>
<proteinExistence type="predicted"/>
<dbReference type="Proteomes" id="UP001168990">
    <property type="component" value="Unassembled WGS sequence"/>
</dbReference>
<reference evidence="2" key="2">
    <citation type="submission" date="2023-03" db="EMBL/GenBank/DDBJ databases">
        <authorList>
            <person name="Inwood S.N."/>
            <person name="Skelly J.G."/>
            <person name="Guhlin J."/>
            <person name="Harrop T.W.R."/>
            <person name="Goldson S.G."/>
            <person name="Dearden P.K."/>
        </authorList>
    </citation>
    <scope>NUCLEOTIDE SEQUENCE</scope>
    <source>
        <strain evidence="2">Irish</strain>
        <tissue evidence="2">Whole body</tissue>
    </source>
</reference>
<evidence type="ECO:0000256" key="1">
    <source>
        <dbReference type="SAM" id="MobiDB-lite"/>
    </source>
</evidence>
<name>A0AA39KX65_9HYME</name>
<reference evidence="2" key="1">
    <citation type="journal article" date="2023" name="bioRxiv">
        <title>Scaffold-level genome assemblies of two parasitoid biocontrol wasps reveal the parthenogenesis mechanism and an associated novel virus.</title>
        <authorList>
            <person name="Inwood S."/>
            <person name="Skelly J."/>
            <person name="Guhlin J."/>
            <person name="Harrop T."/>
            <person name="Goldson S."/>
            <person name="Dearden P."/>
        </authorList>
    </citation>
    <scope>NUCLEOTIDE SEQUENCE</scope>
    <source>
        <strain evidence="2">Irish</strain>
        <tissue evidence="2">Whole body</tissue>
    </source>
</reference>
<feature type="compositionally biased region" description="Polar residues" evidence="1">
    <location>
        <begin position="162"/>
        <end position="177"/>
    </location>
</feature>
<dbReference type="EMBL" id="JAQQBS010000001">
    <property type="protein sequence ID" value="KAK0176906.1"/>
    <property type="molecule type" value="Genomic_DNA"/>
</dbReference>
<organism evidence="2 3">
    <name type="scientific">Microctonus aethiopoides</name>
    <dbReference type="NCBI Taxonomy" id="144406"/>
    <lineage>
        <taxon>Eukaryota</taxon>
        <taxon>Metazoa</taxon>
        <taxon>Ecdysozoa</taxon>
        <taxon>Arthropoda</taxon>
        <taxon>Hexapoda</taxon>
        <taxon>Insecta</taxon>
        <taxon>Pterygota</taxon>
        <taxon>Neoptera</taxon>
        <taxon>Endopterygota</taxon>
        <taxon>Hymenoptera</taxon>
        <taxon>Apocrita</taxon>
        <taxon>Ichneumonoidea</taxon>
        <taxon>Braconidae</taxon>
        <taxon>Euphorinae</taxon>
        <taxon>Microctonus</taxon>
    </lineage>
</organism>
<keyword evidence="3" id="KW-1185">Reference proteome</keyword>
<feature type="region of interest" description="Disordered" evidence="1">
    <location>
        <begin position="159"/>
        <end position="179"/>
    </location>
</feature>